<accession>A0A0R2BHR1</accession>
<evidence type="ECO:0000256" key="1">
    <source>
        <dbReference type="ARBA" id="ARBA00009437"/>
    </source>
</evidence>
<dbReference type="GO" id="GO:0003677">
    <property type="term" value="F:DNA binding"/>
    <property type="evidence" value="ECO:0007669"/>
    <property type="project" value="UniProtKB-KW"/>
</dbReference>
<keyword evidence="3" id="KW-0238">DNA-binding</keyword>
<dbReference type="InterPro" id="IPR005119">
    <property type="entry name" value="LysR_subst-bd"/>
</dbReference>
<sequence length="301" mass="33630">MLSKETQTFLIVAETGSFSKASQQLYLSPVAVMKQINQFETDIGVPLFSRSKRGVTLTAAGDNLYRETLKLQKESTAIIDHTRLLAAHKVTTIRVGTSLLRSCAPLIDLWSQQAALKADFQIQIVPFTDDGTGLHQLFQLLGKQIDCFVSPYDTVELTTQFAIQKLGAYQCQIGVPSQNKLSQKTSLSWQDLADQDLLLLKDGASHTIDAIRQEIKSRQIAVRIHDLPSFYDLSSFNRSVAENYLIEAIAPWQSIHPNLKFLNMPWAYEIPYGLVSAQNALPEVKAFIQTSRQLLSSGQTR</sequence>
<dbReference type="AlphaFoldDB" id="A0A0R2BHR1"/>
<dbReference type="RefSeq" id="WP_056996129.1">
    <property type="nucleotide sequence ID" value="NZ_AYYR01000013.1"/>
</dbReference>
<dbReference type="GO" id="GO:0032993">
    <property type="term" value="C:protein-DNA complex"/>
    <property type="evidence" value="ECO:0007669"/>
    <property type="project" value="TreeGrafter"/>
</dbReference>
<dbReference type="Pfam" id="PF03466">
    <property type="entry name" value="LysR_substrate"/>
    <property type="match status" value="1"/>
</dbReference>
<dbReference type="Proteomes" id="UP000051845">
    <property type="component" value="Unassembled WGS sequence"/>
</dbReference>
<organism evidence="6 7">
    <name type="scientific">Secundilactobacillus collinoides DSM 20515 = JCM 1123</name>
    <dbReference type="NCBI Taxonomy" id="1423733"/>
    <lineage>
        <taxon>Bacteria</taxon>
        <taxon>Bacillati</taxon>
        <taxon>Bacillota</taxon>
        <taxon>Bacilli</taxon>
        <taxon>Lactobacillales</taxon>
        <taxon>Lactobacillaceae</taxon>
        <taxon>Secundilactobacillus</taxon>
    </lineage>
</organism>
<dbReference type="SUPFAM" id="SSF53850">
    <property type="entry name" value="Periplasmic binding protein-like II"/>
    <property type="match status" value="1"/>
</dbReference>
<keyword evidence="4" id="KW-0804">Transcription</keyword>
<dbReference type="Gene3D" id="1.10.10.10">
    <property type="entry name" value="Winged helix-like DNA-binding domain superfamily/Winged helix DNA-binding domain"/>
    <property type="match status" value="1"/>
</dbReference>
<dbReference type="InterPro" id="IPR036390">
    <property type="entry name" value="WH_DNA-bd_sf"/>
</dbReference>
<gene>
    <name evidence="6" type="ORF">FC82_GL000360</name>
</gene>
<dbReference type="InterPro" id="IPR000847">
    <property type="entry name" value="LysR_HTH_N"/>
</dbReference>
<comment type="similarity">
    <text evidence="1">Belongs to the LysR transcriptional regulatory family.</text>
</comment>
<evidence type="ECO:0000256" key="4">
    <source>
        <dbReference type="ARBA" id="ARBA00023163"/>
    </source>
</evidence>
<name>A0A0R2BHR1_SECCO</name>
<proteinExistence type="inferred from homology"/>
<dbReference type="Pfam" id="PF00126">
    <property type="entry name" value="HTH_1"/>
    <property type="match status" value="1"/>
</dbReference>
<dbReference type="STRING" id="33960.TY91_14145"/>
<reference evidence="6 7" key="1">
    <citation type="journal article" date="2015" name="Genome Announc.">
        <title>Expanding the biotechnology potential of lactobacilli through comparative genomics of 213 strains and associated genera.</title>
        <authorList>
            <person name="Sun Z."/>
            <person name="Harris H.M."/>
            <person name="McCann A."/>
            <person name="Guo C."/>
            <person name="Argimon S."/>
            <person name="Zhang W."/>
            <person name="Yang X."/>
            <person name="Jeffery I.B."/>
            <person name="Cooney J.C."/>
            <person name="Kagawa T.F."/>
            <person name="Liu W."/>
            <person name="Song Y."/>
            <person name="Salvetti E."/>
            <person name="Wrobel A."/>
            <person name="Rasinkangas P."/>
            <person name="Parkhill J."/>
            <person name="Rea M.C."/>
            <person name="O'Sullivan O."/>
            <person name="Ritari J."/>
            <person name="Douillard F.P."/>
            <person name="Paul Ross R."/>
            <person name="Yang R."/>
            <person name="Briner A.E."/>
            <person name="Felis G.E."/>
            <person name="de Vos W.M."/>
            <person name="Barrangou R."/>
            <person name="Klaenhammer T.R."/>
            <person name="Caufield P.W."/>
            <person name="Cui Y."/>
            <person name="Zhang H."/>
            <person name="O'Toole P.W."/>
        </authorList>
    </citation>
    <scope>NUCLEOTIDE SEQUENCE [LARGE SCALE GENOMIC DNA]</scope>
    <source>
        <strain evidence="6 7">DSM 20515</strain>
    </source>
</reference>
<dbReference type="PATRIC" id="fig|1423733.4.peg.382"/>
<dbReference type="PANTHER" id="PTHR30346:SF17">
    <property type="entry name" value="LYSR FAMILY TRANSCRIPTIONAL REGULATOR"/>
    <property type="match status" value="1"/>
</dbReference>
<dbReference type="InterPro" id="IPR036388">
    <property type="entry name" value="WH-like_DNA-bd_sf"/>
</dbReference>
<evidence type="ECO:0000259" key="5">
    <source>
        <dbReference type="PROSITE" id="PS50931"/>
    </source>
</evidence>
<evidence type="ECO:0000313" key="7">
    <source>
        <dbReference type="Proteomes" id="UP000051845"/>
    </source>
</evidence>
<dbReference type="PROSITE" id="PS50931">
    <property type="entry name" value="HTH_LYSR"/>
    <property type="match status" value="1"/>
</dbReference>
<evidence type="ECO:0000256" key="3">
    <source>
        <dbReference type="ARBA" id="ARBA00023125"/>
    </source>
</evidence>
<evidence type="ECO:0000313" key="6">
    <source>
        <dbReference type="EMBL" id="KRM77124.1"/>
    </source>
</evidence>
<dbReference type="Gene3D" id="3.40.190.10">
    <property type="entry name" value="Periplasmic binding protein-like II"/>
    <property type="match status" value="2"/>
</dbReference>
<comment type="caution">
    <text evidence="6">The sequence shown here is derived from an EMBL/GenBank/DDBJ whole genome shotgun (WGS) entry which is preliminary data.</text>
</comment>
<feature type="domain" description="HTH lysR-type" evidence="5">
    <location>
        <begin position="1"/>
        <end position="58"/>
    </location>
</feature>
<dbReference type="EMBL" id="AYYR01000013">
    <property type="protein sequence ID" value="KRM77124.1"/>
    <property type="molecule type" value="Genomic_DNA"/>
</dbReference>
<dbReference type="GO" id="GO:0003700">
    <property type="term" value="F:DNA-binding transcription factor activity"/>
    <property type="evidence" value="ECO:0007669"/>
    <property type="project" value="InterPro"/>
</dbReference>
<evidence type="ECO:0000256" key="2">
    <source>
        <dbReference type="ARBA" id="ARBA00023015"/>
    </source>
</evidence>
<dbReference type="PANTHER" id="PTHR30346">
    <property type="entry name" value="TRANSCRIPTIONAL DUAL REGULATOR HCAR-RELATED"/>
    <property type="match status" value="1"/>
</dbReference>
<keyword evidence="2" id="KW-0805">Transcription regulation</keyword>
<dbReference type="SUPFAM" id="SSF46785">
    <property type="entry name" value="Winged helix' DNA-binding domain"/>
    <property type="match status" value="1"/>
</dbReference>
<protein>
    <recommendedName>
        <fullName evidence="5">HTH lysR-type domain-containing protein</fullName>
    </recommendedName>
</protein>